<evidence type="ECO:0000256" key="7">
    <source>
        <dbReference type="ARBA" id="ARBA00047647"/>
    </source>
</evidence>
<evidence type="ECO:0000256" key="5">
    <source>
        <dbReference type="ARBA" id="ARBA00022801"/>
    </source>
</evidence>
<evidence type="ECO:0000256" key="8">
    <source>
        <dbReference type="ARBA" id="ARBA00060590"/>
    </source>
</evidence>
<evidence type="ECO:0000256" key="10">
    <source>
        <dbReference type="PIRSR" id="PIRSR038994-1"/>
    </source>
</evidence>
<dbReference type="PANTHER" id="PTHR11113">
    <property type="entry name" value="N-ACETYLGLUCOSAMINE-6-PHOSPHATE DEACETYLASE"/>
    <property type="match status" value="1"/>
</dbReference>
<feature type="active site" description="Proton donor/acceptor" evidence="10">
    <location>
        <position position="275"/>
    </location>
</feature>
<keyword evidence="5 9" id="KW-0378">Hydrolase</keyword>
<accession>A0AAW8WMN4</accession>
<dbReference type="Gene3D" id="2.30.40.10">
    <property type="entry name" value="Urease, subunit C, domain 1"/>
    <property type="match status" value="1"/>
</dbReference>
<dbReference type="SUPFAM" id="SSF51556">
    <property type="entry name" value="Metallo-dependent hydrolases"/>
    <property type="match status" value="1"/>
</dbReference>
<dbReference type="NCBIfam" id="TIGR00221">
    <property type="entry name" value="nagA"/>
    <property type="match status" value="1"/>
</dbReference>
<dbReference type="Pfam" id="PF01979">
    <property type="entry name" value="Amidohydro_1"/>
    <property type="match status" value="1"/>
</dbReference>
<dbReference type="FunFam" id="3.20.20.140:FF:000004">
    <property type="entry name" value="N-acetylglucosamine-6-phosphate deacetylase"/>
    <property type="match status" value="1"/>
</dbReference>
<comment type="pathway">
    <text evidence="8">Amino-sugar metabolism; N-acetylneuraminate degradation; D-fructose 6-phosphate from N-acetylneuraminate: step 4/5.</text>
</comment>
<keyword evidence="4 11" id="KW-0479">Metal-binding</keyword>
<organism evidence="13 14">
    <name type="scientific">Lactobacillus crispatus</name>
    <dbReference type="NCBI Taxonomy" id="47770"/>
    <lineage>
        <taxon>Bacteria</taxon>
        <taxon>Bacillati</taxon>
        <taxon>Bacillota</taxon>
        <taxon>Bacilli</taxon>
        <taxon>Lactobacillales</taxon>
        <taxon>Lactobacillaceae</taxon>
        <taxon>Lactobacillus</taxon>
    </lineage>
</organism>
<comment type="catalytic activity">
    <reaction evidence="7">
        <text>N-acetyl-D-glucosamine 6-phosphate + H2O = D-glucosamine 6-phosphate + acetate</text>
        <dbReference type="Rhea" id="RHEA:22936"/>
        <dbReference type="ChEBI" id="CHEBI:15377"/>
        <dbReference type="ChEBI" id="CHEBI:30089"/>
        <dbReference type="ChEBI" id="CHEBI:57513"/>
        <dbReference type="ChEBI" id="CHEBI:58725"/>
        <dbReference type="EC" id="3.5.1.25"/>
    </reaction>
</comment>
<evidence type="ECO:0000313" key="14">
    <source>
        <dbReference type="Proteomes" id="UP001253287"/>
    </source>
</evidence>
<keyword evidence="6 9" id="KW-0119">Carbohydrate metabolism</keyword>
<comment type="cofactor">
    <cofactor evidence="11">
        <name>a divalent metal cation</name>
        <dbReference type="ChEBI" id="CHEBI:60240"/>
    </cofactor>
    <text evidence="11">Binds 1 divalent metal cation per subunit.</text>
</comment>
<protein>
    <recommendedName>
        <fullName evidence="3">N-acetylglucosamine-6-phosphate deacetylase</fullName>
        <ecNumber evidence="2">3.5.1.25</ecNumber>
    </recommendedName>
</protein>
<evidence type="ECO:0000259" key="12">
    <source>
        <dbReference type="Pfam" id="PF01979"/>
    </source>
</evidence>
<evidence type="ECO:0000256" key="4">
    <source>
        <dbReference type="ARBA" id="ARBA00022723"/>
    </source>
</evidence>
<dbReference type="PANTHER" id="PTHR11113:SF14">
    <property type="entry name" value="N-ACETYLGLUCOSAMINE-6-PHOSPHATE DEACETYLASE"/>
    <property type="match status" value="1"/>
</dbReference>
<evidence type="ECO:0000256" key="2">
    <source>
        <dbReference type="ARBA" id="ARBA00011899"/>
    </source>
</evidence>
<dbReference type="EC" id="3.5.1.25" evidence="2"/>
<dbReference type="SUPFAM" id="SSF51338">
    <property type="entry name" value="Composite domain of metallo-dependent hydrolases"/>
    <property type="match status" value="1"/>
</dbReference>
<reference evidence="13" key="1">
    <citation type="submission" date="2023-08" db="EMBL/GenBank/DDBJ databases">
        <title>Lactobacillus from the Female Urinary Tract.</title>
        <authorList>
            <person name="Stegman N."/>
            <person name="Jackson B."/>
            <person name="Steiling M."/>
            <person name="Sedano C."/>
            <person name="Wolfe A."/>
            <person name="Putonti C."/>
        </authorList>
    </citation>
    <scope>NUCLEOTIDE SEQUENCE</scope>
    <source>
        <strain evidence="13">UMB5661</strain>
    </source>
</reference>
<dbReference type="Gene3D" id="3.20.20.140">
    <property type="entry name" value="Metal-dependent hydrolases"/>
    <property type="match status" value="1"/>
</dbReference>
<comment type="similarity">
    <text evidence="1 9">Belongs to the metallo-dependent hydrolases superfamily. NagA family.</text>
</comment>
<dbReference type="CDD" id="cd00854">
    <property type="entry name" value="NagA"/>
    <property type="match status" value="1"/>
</dbReference>
<evidence type="ECO:0000256" key="6">
    <source>
        <dbReference type="ARBA" id="ARBA00023277"/>
    </source>
</evidence>
<dbReference type="EMBL" id="JAVTXN010000025">
    <property type="protein sequence ID" value="MDT9609678.1"/>
    <property type="molecule type" value="Genomic_DNA"/>
</dbReference>
<dbReference type="PIRSF" id="PIRSF038994">
    <property type="entry name" value="NagA"/>
    <property type="match status" value="1"/>
</dbReference>
<feature type="domain" description="Amidohydrolase-related" evidence="12">
    <location>
        <begin position="53"/>
        <end position="377"/>
    </location>
</feature>
<evidence type="ECO:0000256" key="9">
    <source>
        <dbReference type="PIRNR" id="PIRNR038994"/>
    </source>
</evidence>
<dbReference type="RefSeq" id="WP_148238984.1">
    <property type="nucleotide sequence ID" value="NZ_JASOID010000062.1"/>
</dbReference>
<dbReference type="GO" id="GO:0008448">
    <property type="term" value="F:N-acetylglucosamine-6-phosphate deacetylase activity"/>
    <property type="evidence" value="ECO:0007669"/>
    <property type="project" value="UniProtKB-EC"/>
</dbReference>
<evidence type="ECO:0000313" key="13">
    <source>
        <dbReference type="EMBL" id="MDT9609678.1"/>
    </source>
</evidence>
<name>A0AAW8WMN4_9LACO</name>
<gene>
    <name evidence="13" type="primary">nagA</name>
    <name evidence="13" type="ORF">RON39_05985</name>
</gene>
<dbReference type="InterPro" id="IPR032466">
    <property type="entry name" value="Metal_Hydrolase"/>
</dbReference>
<dbReference type="InterPro" id="IPR003764">
    <property type="entry name" value="GlcNAc_6-P_deAcase"/>
</dbReference>
<proteinExistence type="inferred from homology"/>
<comment type="caution">
    <text evidence="13">The sequence shown here is derived from an EMBL/GenBank/DDBJ whole genome shotgun (WGS) entry which is preliminary data.</text>
</comment>
<dbReference type="GO" id="GO:0006046">
    <property type="term" value="P:N-acetylglucosamine catabolic process"/>
    <property type="evidence" value="ECO:0007669"/>
    <property type="project" value="TreeGrafter"/>
</dbReference>
<dbReference type="AlphaFoldDB" id="A0AAW8WMN4"/>
<feature type="binding site" evidence="11">
    <location>
        <position position="130"/>
    </location>
    <ligand>
        <name>Zn(2+)</name>
        <dbReference type="ChEBI" id="CHEBI:29105"/>
    </ligand>
</feature>
<feature type="binding site" evidence="11">
    <location>
        <position position="217"/>
    </location>
    <ligand>
        <name>Zn(2+)</name>
        <dbReference type="ChEBI" id="CHEBI:29105"/>
    </ligand>
</feature>
<dbReference type="Proteomes" id="UP001253287">
    <property type="component" value="Unassembled WGS sequence"/>
</dbReference>
<sequence>MSYFIHAKKFYLDHGVEERGYLEIQDNGQFGFYYSEDEKPKSAAILDFKNFSIAPGYVDTHIHGLMNNDVNDCDWNEINKISEKLLQYGVTSWMPTTVTTSSEKLDEICKTFAAHKGQEKGAKILGIHFEGPYFTKEHGGAENPEFMEDPSIEEFDKWYRDSDGMLRKISLAPERKNVPQFVRHIVKKGVVASLGHTSATYEEARKALDAGATMFNHTFNGMNLLSQHTPNIIGCALTADDVFDEMIADGHHIKPIILQMLFDLKGPNHIVLMTDCLGTGGMPDGEYVLSGMKVTVRNHIALLENGKLAGSTLTLDKAVRNLVNWEVCKPYEAIKMATYTPARSLNENCGCILPDRDADFNVLDSNLNVLKTFVNGKEKYSVK</sequence>
<dbReference type="InterPro" id="IPR006680">
    <property type="entry name" value="Amidohydro-rel"/>
</dbReference>
<dbReference type="InterPro" id="IPR011059">
    <property type="entry name" value="Metal-dep_hydrolase_composite"/>
</dbReference>
<evidence type="ECO:0000256" key="3">
    <source>
        <dbReference type="ARBA" id="ARBA00018029"/>
    </source>
</evidence>
<feature type="binding site" evidence="11">
    <location>
        <position position="196"/>
    </location>
    <ligand>
        <name>Zn(2+)</name>
        <dbReference type="ChEBI" id="CHEBI:29105"/>
    </ligand>
</feature>
<evidence type="ECO:0000256" key="11">
    <source>
        <dbReference type="PIRSR" id="PIRSR038994-3"/>
    </source>
</evidence>
<evidence type="ECO:0000256" key="1">
    <source>
        <dbReference type="ARBA" id="ARBA00010716"/>
    </source>
</evidence>
<dbReference type="GO" id="GO:0046872">
    <property type="term" value="F:metal ion binding"/>
    <property type="evidence" value="ECO:0007669"/>
    <property type="project" value="UniProtKB-KW"/>
</dbReference>